<sequence length="265" mass="27967">MTANTDKETGTPPDYEALNNAFYSIVDSLFPRDFGQKGVQQTDADVLVKNRRAKEKERHRASAVENGTSSASSIPHANLLKRKLQGNGKSTAGSADADLAADEDEDDDEFEGESRTRSLGKKTKIGHDAFSKPGKGKSKGKQKENGSGLTLKVVSNGQGSDSTSSKPQNKSSVVSSPYLNPFAMPSTTASASPATDSPIESVPVVSSESTATDGANGRLPDSTTAAAELSKNQRKKQRKKEKKALAKAESEHLQSEADGKLAVGL</sequence>
<gene>
    <name evidence="1" type="ORF">QFC24_003590</name>
</gene>
<evidence type="ECO:0000313" key="2">
    <source>
        <dbReference type="Proteomes" id="UP001234202"/>
    </source>
</evidence>
<accession>A0ACC2XK43</accession>
<reference evidence="1" key="1">
    <citation type="submission" date="2023-04" db="EMBL/GenBank/DDBJ databases">
        <title>Draft Genome sequencing of Naganishia species isolated from polar environments using Oxford Nanopore Technology.</title>
        <authorList>
            <person name="Leo P."/>
            <person name="Venkateswaran K."/>
        </authorList>
    </citation>
    <scope>NUCLEOTIDE SEQUENCE</scope>
    <source>
        <strain evidence="1">DBVPG 5303</strain>
    </source>
</reference>
<comment type="caution">
    <text evidence="1">The sequence shown here is derived from an EMBL/GenBank/DDBJ whole genome shotgun (WGS) entry which is preliminary data.</text>
</comment>
<dbReference type="Proteomes" id="UP001234202">
    <property type="component" value="Unassembled WGS sequence"/>
</dbReference>
<name>A0ACC2XK43_9TREE</name>
<evidence type="ECO:0000313" key="1">
    <source>
        <dbReference type="EMBL" id="KAJ9123814.1"/>
    </source>
</evidence>
<keyword evidence="2" id="KW-1185">Reference proteome</keyword>
<proteinExistence type="predicted"/>
<protein>
    <submittedName>
        <fullName evidence="1">Uncharacterized protein</fullName>
    </submittedName>
</protein>
<dbReference type="EMBL" id="JASBWV010000011">
    <property type="protein sequence ID" value="KAJ9123814.1"/>
    <property type="molecule type" value="Genomic_DNA"/>
</dbReference>
<organism evidence="1 2">
    <name type="scientific">Naganishia onofrii</name>
    <dbReference type="NCBI Taxonomy" id="1851511"/>
    <lineage>
        <taxon>Eukaryota</taxon>
        <taxon>Fungi</taxon>
        <taxon>Dikarya</taxon>
        <taxon>Basidiomycota</taxon>
        <taxon>Agaricomycotina</taxon>
        <taxon>Tremellomycetes</taxon>
        <taxon>Filobasidiales</taxon>
        <taxon>Filobasidiaceae</taxon>
        <taxon>Naganishia</taxon>
    </lineage>
</organism>